<evidence type="ECO:0000259" key="8">
    <source>
        <dbReference type="PROSITE" id="PS50109"/>
    </source>
</evidence>
<dbReference type="EC" id="2.7.13.3" evidence="2"/>
<evidence type="ECO:0000256" key="4">
    <source>
        <dbReference type="ARBA" id="ARBA00022679"/>
    </source>
</evidence>
<dbReference type="PROSITE" id="PS50110">
    <property type="entry name" value="RESPONSE_REGULATORY"/>
    <property type="match status" value="1"/>
</dbReference>
<dbReference type="GO" id="GO:0000155">
    <property type="term" value="F:phosphorelay sensor kinase activity"/>
    <property type="evidence" value="ECO:0007669"/>
    <property type="project" value="InterPro"/>
</dbReference>
<protein>
    <recommendedName>
        <fullName evidence="2">histidine kinase</fullName>
        <ecNumber evidence="2">2.7.13.3</ecNumber>
    </recommendedName>
</protein>
<proteinExistence type="predicted"/>
<evidence type="ECO:0000256" key="7">
    <source>
        <dbReference type="SAM" id="MobiDB-lite"/>
    </source>
</evidence>
<dbReference type="SUPFAM" id="SSF55781">
    <property type="entry name" value="GAF domain-like"/>
    <property type="match status" value="1"/>
</dbReference>
<evidence type="ECO:0000313" key="11">
    <source>
        <dbReference type="Proteomes" id="UP000030752"/>
    </source>
</evidence>
<dbReference type="InterPro" id="IPR003594">
    <property type="entry name" value="HATPase_dom"/>
</dbReference>
<evidence type="ECO:0000256" key="6">
    <source>
        <dbReference type="PROSITE-ProRule" id="PRU00169"/>
    </source>
</evidence>
<dbReference type="PROSITE" id="PS50109">
    <property type="entry name" value="HIS_KIN"/>
    <property type="match status" value="1"/>
</dbReference>
<feature type="region of interest" description="Disordered" evidence="7">
    <location>
        <begin position="1051"/>
        <end position="1111"/>
    </location>
</feature>
<accession>W2S0M5</accession>
<organism evidence="10 11">
    <name type="scientific">Cyphellophora europaea (strain CBS 101466)</name>
    <name type="common">Phialophora europaea</name>
    <dbReference type="NCBI Taxonomy" id="1220924"/>
    <lineage>
        <taxon>Eukaryota</taxon>
        <taxon>Fungi</taxon>
        <taxon>Dikarya</taxon>
        <taxon>Ascomycota</taxon>
        <taxon>Pezizomycotina</taxon>
        <taxon>Eurotiomycetes</taxon>
        <taxon>Chaetothyriomycetidae</taxon>
        <taxon>Chaetothyriales</taxon>
        <taxon>Cyphellophoraceae</taxon>
        <taxon>Cyphellophora</taxon>
    </lineage>
</organism>
<keyword evidence="3 6" id="KW-0597">Phosphoprotein</keyword>
<evidence type="ECO:0000256" key="3">
    <source>
        <dbReference type="ARBA" id="ARBA00022553"/>
    </source>
</evidence>
<dbReference type="GO" id="GO:0005886">
    <property type="term" value="C:plasma membrane"/>
    <property type="evidence" value="ECO:0007669"/>
    <property type="project" value="TreeGrafter"/>
</dbReference>
<dbReference type="InterPro" id="IPR001789">
    <property type="entry name" value="Sig_transdc_resp-reg_receiver"/>
</dbReference>
<dbReference type="InterPro" id="IPR003661">
    <property type="entry name" value="HisK_dim/P_dom"/>
</dbReference>
<dbReference type="Gene3D" id="3.40.50.2300">
    <property type="match status" value="1"/>
</dbReference>
<dbReference type="Proteomes" id="UP000030752">
    <property type="component" value="Unassembled WGS sequence"/>
</dbReference>
<feature type="domain" description="Histidine kinase" evidence="8">
    <location>
        <begin position="466"/>
        <end position="720"/>
    </location>
</feature>
<dbReference type="InterPro" id="IPR004358">
    <property type="entry name" value="Sig_transdc_His_kin-like_C"/>
</dbReference>
<evidence type="ECO:0000313" key="10">
    <source>
        <dbReference type="EMBL" id="ETN41489.1"/>
    </source>
</evidence>
<dbReference type="SMART" id="SM00387">
    <property type="entry name" value="HATPase_c"/>
    <property type="match status" value="1"/>
</dbReference>
<feature type="region of interest" description="Disordered" evidence="7">
    <location>
        <begin position="869"/>
        <end position="900"/>
    </location>
</feature>
<dbReference type="InterPro" id="IPR036097">
    <property type="entry name" value="HisK_dim/P_sf"/>
</dbReference>
<dbReference type="InterPro" id="IPR036890">
    <property type="entry name" value="HATPase_C_sf"/>
</dbReference>
<dbReference type="Gene3D" id="1.10.287.130">
    <property type="match status" value="1"/>
</dbReference>
<keyword evidence="5" id="KW-0418">Kinase</keyword>
<name>W2S0M5_CYPE1</name>
<dbReference type="eggNOG" id="KOG0519">
    <property type="taxonomic scope" value="Eukaryota"/>
</dbReference>
<dbReference type="SUPFAM" id="SSF47384">
    <property type="entry name" value="Homodimeric domain of signal transducing histidine kinase"/>
    <property type="match status" value="1"/>
</dbReference>
<gene>
    <name evidence="10" type="ORF">HMPREF1541_03425</name>
</gene>
<feature type="domain" description="Response regulatory" evidence="9">
    <location>
        <begin position="959"/>
        <end position="1178"/>
    </location>
</feature>
<keyword evidence="11" id="KW-1185">Reference proteome</keyword>
<dbReference type="InterPro" id="IPR005467">
    <property type="entry name" value="His_kinase_dom"/>
</dbReference>
<dbReference type="PANTHER" id="PTHR43047">
    <property type="entry name" value="TWO-COMPONENT HISTIDINE PROTEIN KINASE"/>
    <property type="match status" value="1"/>
</dbReference>
<dbReference type="GO" id="GO:0009927">
    <property type="term" value="F:histidine phosphotransfer kinase activity"/>
    <property type="evidence" value="ECO:0007669"/>
    <property type="project" value="TreeGrafter"/>
</dbReference>
<dbReference type="CDD" id="cd17546">
    <property type="entry name" value="REC_hyHK_CKI1_RcsC-like"/>
    <property type="match status" value="1"/>
</dbReference>
<dbReference type="InParanoid" id="W2S0M5"/>
<feature type="region of interest" description="Disordered" evidence="7">
    <location>
        <begin position="219"/>
        <end position="265"/>
    </location>
</feature>
<dbReference type="Pfam" id="PF00072">
    <property type="entry name" value="Response_reg"/>
    <property type="match status" value="1"/>
</dbReference>
<feature type="compositionally biased region" description="Basic and acidic residues" evidence="7">
    <location>
        <begin position="1"/>
        <end position="18"/>
    </location>
</feature>
<dbReference type="OrthoDB" id="303614at2759"/>
<keyword evidence="4" id="KW-0808">Transferase</keyword>
<feature type="compositionally biased region" description="Polar residues" evidence="7">
    <location>
        <begin position="891"/>
        <end position="900"/>
    </location>
</feature>
<dbReference type="RefSeq" id="XP_008715998.1">
    <property type="nucleotide sequence ID" value="XM_008717776.1"/>
</dbReference>
<dbReference type="SMART" id="SM00448">
    <property type="entry name" value="REC"/>
    <property type="match status" value="1"/>
</dbReference>
<dbReference type="STRING" id="1220924.W2S0M5"/>
<dbReference type="PANTHER" id="PTHR43047:SF72">
    <property type="entry name" value="OSMOSENSING HISTIDINE PROTEIN KINASE SLN1"/>
    <property type="match status" value="1"/>
</dbReference>
<dbReference type="Pfam" id="PF00512">
    <property type="entry name" value="HisKA"/>
    <property type="match status" value="1"/>
</dbReference>
<dbReference type="HOGENOM" id="CLU_002763_0_0_1"/>
<evidence type="ECO:0000256" key="5">
    <source>
        <dbReference type="ARBA" id="ARBA00022777"/>
    </source>
</evidence>
<dbReference type="SUPFAM" id="SSF55874">
    <property type="entry name" value="ATPase domain of HSP90 chaperone/DNA topoisomerase II/histidine kinase"/>
    <property type="match status" value="1"/>
</dbReference>
<comment type="catalytic activity">
    <reaction evidence="1">
        <text>ATP + protein L-histidine = ADP + protein N-phospho-L-histidine.</text>
        <dbReference type="EC" id="2.7.13.3"/>
    </reaction>
</comment>
<dbReference type="VEuPathDB" id="FungiDB:HMPREF1541_03425"/>
<feature type="compositionally biased region" description="Acidic residues" evidence="7">
    <location>
        <begin position="223"/>
        <end position="243"/>
    </location>
</feature>
<dbReference type="GeneID" id="19970764"/>
<feature type="region of interest" description="Disordered" evidence="7">
    <location>
        <begin position="1"/>
        <end position="30"/>
    </location>
</feature>
<dbReference type="Gene3D" id="3.30.565.10">
    <property type="entry name" value="Histidine kinase-like ATPase, C-terminal domain"/>
    <property type="match status" value="1"/>
</dbReference>
<evidence type="ECO:0000256" key="2">
    <source>
        <dbReference type="ARBA" id="ARBA00012438"/>
    </source>
</evidence>
<dbReference type="EMBL" id="KB822719">
    <property type="protein sequence ID" value="ETN41489.1"/>
    <property type="molecule type" value="Genomic_DNA"/>
</dbReference>
<reference evidence="10 11" key="1">
    <citation type="submission" date="2013-03" db="EMBL/GenBank/DDBJ databases">
        <title>The Genome Sequence of Phialophora europaea CBS 101466.</title>
        <authorList>
            <consortium name="The Broad Institute Genomics Platform"/>
            <person name="Cuomo C."/>
            <person name="de Hoog S."/>
            <person name="Gorbushina A."/>
            <person name="Walker B."/>
            <person name="Young S.K."/>
            <person name="Zeng Q."/>
            <person name="Gargeya S."/>
            <person name="Fitzgerald M."/>
            <person name="Haas B."/>
            <person name="Abouelleil A."/>
            <person name="Allen A.W."/>
            <person name="Alvarado L."/>
            <person name="Arachchi H.M."/>
            <person name="Berlin A.M."/>
            <person name="Chapman S.B."/>
            <person name="Gainer-Dewar J."/>
            <person name="Goldberg J."/>
            <person name="Griggs A."/>
            <person name="Gujja S."/>
            <person name="Hansen M."/>
            <person name="Howarth C."/>
            <person name="Imamovic A."/>
            <person name="Ireland A."/>
            <person name="Larimer J."/>
            <person name="McCowan C."/>
            <person name="Murphy C."/>
            <person name="Pearson M."/>
            <person name="Poon T.W."/>
            <person name="Priest M."/>
            <person name="Roberts A."/>
            <person name="Saif S."/>
            <person name="Shea T."/>
            <person name="Sisk P."/>
            <person name="Sykes S."/>
            <person name="Wortman J."/>
            <person name="Nusbaum C."/>
            <person name="Birren B."/>
        </authorList>
    </citation>
    <scope>NUCLEOTIDE SEQUENCE [LARGE SCALE GENOMIC DNA]</scope>
    <source>
        <strain evidence="10 11">CBS 101466</strain>
    </source>
</reference>
<sequence>MSRTEAKREALRVREARKYRPTQSPSGRQTRDVALHAMLQLIPWRLSVARALVSLIDKDLQFTIAESTKTSDIEGVRPPSDPGDELWLGCQGSLSREDTLCQYTMAVEAPLHGYAVFQVADLMHEPRFQHIPAVCNPPHLRFYAGTPLVSPQGIRVGTLCVLDEQPHPLLTDDEQNFLGLMATSLMRHLDSEIEMQLHSRYTKMSRGLADLVTRESAYLGDQNLDEEDETMSVEAVESPDDSDQSWNLDSKEPPPPPSTFGSGPRTYRKVFTTAADILRQSLDSDLAILAENFTDLRSWSTSQELRLGVSYSAGKRPFMDAVLSYQHPEDIIKTLCHRWPLGKIWIRDDNRNFLGIDDDRFRPANMPRDQRRGSIRSNDSQPDAEECEWLNNWLPKAEQVIFVPLWDPLTTDEPSACFITSHKSAPQFTAQAEVPFIRAFLNSLSVVCGHLTMRLAEQQKDQLLSSISHELRSPLHGIIASVEMLSATDLSQSQYELCDSIDVCSQTLLDTMSLVMDHAMVNSFVEGRSKNPFRENAGPTVHPGSSLHLESTCNLAAICEEGIDITKTAYVNLAKSTGVQRTDEEPVEVDFRASRADWTFICSPGIIRRLVMNLVSNSMKYTTAGSIQIELTQDTNDNLGTEDDSTTIVLTVSDTGQGMSSAFMKNGLFVPFSQESTLAPGLGLGLSIVRASVASLGGRIHVESGQNRGTTITVKFPARRPLYGYEAEYSKHDPIELRALQQPSGKTYRKFGPTLARSFRHAETLGVYLKDWWLYQRVDDTTTKVDWTFVDERDLDLELPPSRSLIVLTHSPLTDALLKTRNSTYTYLKVPFGPKALSKALQMATPGRRISSSSSINEGVSKLQLSLPSHGEFPFPTKQPVTTPAPEPPSQLAQSEMSSRPNTLTLRALTSANIGVASPDSPIHQHRTKRSTDYFSPLIHSHSDAAVTTTSSPALRSVSVLCVDDNPINLRLLQTYCTKLGFSRVATATDGFEAVQAVKEAAEPGDPPHGSQPFDVIFMDLTMPGCDGFEATRQIRWFERERRVLVLDGGSGGAGAAAADDEDGNITPTTAAEAEADKSVTNLQPWASPEDEHETAGHGTRTPPSAPTASTASTTAVGAAVAAAVAANIAPLRSTTVIAITALASEADQKKAFAAGIDHFVTKPLRFKDLKALMGDLGVI</sequence>
<feature type="modified residue" description="4-aspartylphosphate" evidence="6">
    <location>
        <position position="1020"/>
    </location>
</feature>
<dbReference type="AlphaFoldDB" id="W2S0M5"/>
<dbReference type="Pfam" id="PF02518">
    <property type="entry name" value="HATPase_c"/>
    <property type="match status" value="1"/>
</dbReference>
<dbReference type="CDD" id="cd00082">
    <property type="entry name" value="HisKA"/>
    <property type="match status" value="1"/>
</dbReference>
<evidence type="ECO:0000256" key="1">
    <source>
        <dbReference type="ARBA" id="ARBA00000085"/>
    </source>
</evidence>
<dbReference type="PRINTS" id="PR00344">
    <property type="entry name" value="BCTRLSENSOR"/>
</dbReference>
<evidence type="ECO:0000259" key="9">
    <source>
        <dbReference type="PROSITE" id="PS50110"/>
    </source>
</evidence>
<dbReference type="SUPFAM" id="SSF52172">
    <property type="entry name" value="CheY-like"/>
    <property type="match status" value="2"/>
</dbReference>
<dbReference type="SMART" id="SM00388">
    <property type="entry name" value="HisKA"/>
    <property type="match status" value="1"/>
</dbReference>
<dbReference type="InterPro" id="IPR011006">
    <property type="entry name" value="CheY-like_superfamily"/>
</dbReference>